<dbReference type="Proteomes" id="UP000215181">
    <property type="component" value="Unassembled WGS sequence"/>
</dbReference>
<comment type="caution">
    <text evidence="2">The sequence shown here is derived from an EMBL/GenBank/DDBJ whole genome shotgun (WGS) entry which is preliminary data.</text>
</comment>
<reference evidence="2 3" key="1">
    <citation type="submission" date="2017-07" db="EMBL/GenBank/DDBJ databases">
        <title>Thauera sp. KNDSS-Mac4 genome sequence and assembly.</title>
        <authorList>
            <person name="Mayilraj S."/>
        </authorList>
    </citation>
    <scope>NUCLEOTIDE SEQUENCE [LARGE SCALE GENOMIC DNA]</scope>
    <source>
        <strain evidence="2 3">KNDSS-Mac4</strain>
    </source>
</reference>
<dbReference type="Pfam" id="PF23140">
    <property type="entry name" value="Gp80"/>
    <property type="match status" value="1"/>
</dbReference>
<dbReference type="RefSeq" id="WP_094268991.1">
    <property type="nucleotide sequence ID" value="NZ_NOIH01000015.1"/>
</dbReference>
<keyword evidence="3" id="KW-1185">Reference proteome</keyword>
<proteinExistence type="predicted"/>
<name>A0A235EW65_9RHOO</name>
<dbReference type="InterPro" id="IPR056908">
    <property type="entry name" value="Gp80-like"/>
</dbReference>
<evidence type="ECO:0000313" key="2">
    <source>
        <dbReference type="EMBL" id="OYD53250.1"/>
    </source>
</evidence>
<organism evidence="2 3">
    <name type="scientific">Thauera propionica</name>
    <dbReference type="NCBI Taxonomy" id="2019431"/>
    <lineage>
        <taxon>Bacteria</taxon>
        <taxon>Pseudomonadati</taxon>
        <taxon>Pseudomonadota</taxon>
        <taxon>Betaproteobacteria</taxon>
        <taxon>Rhodocyclales</taxon>
        <taxon>Zoogloeaceae</taxon>
        <taxon>Thauera</taxon>
    </lineage>
</organism>
<dbReference type="AlphaFoldDB" id="A0A235EW65"/>
<evidence type="ECO:0000313" key="3">
    <source>
        <dbReference type="Proteomes" id="UP000215181"/>
    </source>
</evidence>
<feature type="signal peptide" evidence="1">
    <location>
        <begin position="1"/>
        <end position="29"/>
    </location>
</feature>
<dbReference type="EMBL" id="NOIH01000015">
    <property type="protein sequence ID" value="OYD53250.1"/>
    <property type="molecule type" value="Genomic_DNA"/>
</dbReference>
<keyword evidence="1" id="KW-0732">Signal</keyword>
<feature type="chain" id="PRO_5012805329" evidence="1">
    <location>
        <begin position="30"/>
        <end position="176"/>
    </location>
</feature>
<gene>
    <name evidence="2" type="ORF">CGK74_13630</name>
</gene>
<protein>
    <submittedName>
        <fullName evidence="2">Uncharacterized protein</fullName>
    </submittedName>
</protein>
<sequence>MNIVRRALVALLVTVAALIGSLAPTVATAADLTNYGENKTLDALFRGQTLSAPASWHLGLYTDTCTDAGPGTEVSTSGTAYARQAVAASLTAWAGTQSAGSTTASTGTTGTTSNNAVISCPESTAAWGTIQSVGFNDASTAGNRWICINLSAPFAVSGAGITVKFNAGTLTFQIDN</sequence>
<evidence type="ECO:0000256" key="1">
    <source>
        <dbReference type="SAM" id="SignalP"/>
    </source>
</evidence>
<dbReference type="OrthoDB" id="8566416at2"/>
<accession>A0A235EW65</accession>